<organism evidence="3 4">
    <name type="scientific">Colletotrichum sojae</name>
    <dbReference type="NCBI Taxonomy" id="2175907"/>
    <lineage>
        <taxon>Eukaryota</taxon>
        <taxon>Fungi</taxon>
        <taxon>Dikarya</taxon>
        <taxon>Ascomycota</taxon>
        <taxon>Pezizomycotina</taxon>
        <taxon>Sordariomycetes</taxon>
        <taxon>Hypocreomycetidae</taxon>
        <taxon>Glomerellales</taxon>
        <taxon>Glomerellaceae</taxon>
        <taxon>Colletotrichum</taxon>
        <taxon>Colletotrichum orchidearum species complex</taxon>
    </lineage>
</organism>
<reference evidence="3 4" key="1">
    <citation type="journal article" date="2020" name="Phytopathology">
        <title>Genome Sequence Resources of Colletotrichum truncatum, C. plurivorum, C. musicola, and C. sojae: Four Species Pathogenic to Soybean (Glycine max).</title>
        <authorList>
            <person name="Rogerio F."/>
            <person name="Boufleur T.R."/>
            <person name="Ciampi-Guillardi M."/>
            <person name="Sukno S.A."/>
            <person name="Thon M.R."/>
            <person name="Massola Junior N.S."/>
            <person name="Baroncelli R."/>
        </authorList>
    </citation>
    <scope>NUCLEOTIDE SEQUENCE [LARGE SCALE GENOMIC DNA]</scope>
    <source>
        <strain evidence="3 4">LFN0009</strain>
    </source>
</reference>
<keyword evidence="4" id="KW-1185">Reference proteome</keyword>
<feature type="coiled-coil region" evidence="1">
    <location>
        <begin position="728"/>
        <end position="755"/>
    </location>
</feature>
<gene>
    <name evidence="3" type="ORF">CSOJ01_15486</name>
</gene>
<proteinExistence type="predicted"/>
<sequence>MEGDCGKAAWDGRGGGLDQRNWQGSMAVVVIGTHGPDLPPADMGGRAPNHSWKDPSASDAFPVDGVRCKNVPPPAATAAPTHGKRHGTHGKRAHVCGGVTIILESSVTRHERLQDLLLQLEKRASQPPFGLDVCELRGQLPQHIATAISGEIFDNLALKGKAYKPKVIVAATTWKTSVRHLLFLTAFDRLPIGGKDRGLSGTFHHPGVSASQPGIVRYDITCAQRQVQLEAETASGRDSDLLSENETTSLDEGEDDAGLRSENGTQSAGKKHDNIAPTHDSLSQSLHEGELDVELPRKQNNTLRGDVDEGLIYNHSTPKNFVQVRSPYVDSHLSSFQLDISPNILPGLGRVDLDEGDAWDTTWIPAEEPSSSGDAHEREGPRTPTTPSVEEGEPSNIKTSVDSAYETNPRSSSPSIARPSVRSYEMPDVQRPPKRPRLLAPPLPTIEASELGSVLDNTKMAEGRWLNGAMGMLCEAVGSRVCFVDSLTCTKTRNANYTPEGRINEQIKGAKDIILLVNRDEHWVLFAMEKSAEGDLTSIGYFDSVDSGEDFIAQVDETVEAFTKHYIPTVGKLLPSGLNIPLWRRVLATCLDQDVDDWDGILLPPHEPLGEPAEDVDAALPDADVVRAVINDVRRSASRRNRLVRRLKAIQADVRRVLTDVNHSFGLVHRLYTEIGSRQTQLGTGLERTLMLEMEYGLTTHREGASVSRWALQLGKVEDTGDRVEKVLEHLRSVRERAMERARDLNEQLDALAVA</sequence>
<evidence type="ECO:0000313" key="4">
    <source>
        <dbReference type="Proteomes" id="UP000652219"/>
    </source>
</evidence>
<feature type="region of interest" description="Disordered" evidence="2">
    <location>
        <begin position="363"/>
        <end position="441"/>
    </location>
</feature>
<evidence type="ECO:0000313" key="3">
    <source>
        <dbReference type="EMBL" id="KAF6786142.1"/>
    </source>
</evidence>
<dbReference type="Proteomes" id="UP000652219">
    <property type="component" value="Unassembled WGS sequence"/>
</dbReference>
<evidence type="ECO:0000256" key="1">
    <source>
        <dbReference type="SAM" id="Coils"/>
    </source>
</evidence>
<accession>A0A8H6MIJ7</accession>
<feature type="compositionally biased region" description="Basic and acidic residues" evidence="2">
    <location>
        <begin position="287"/>
        <end position="297"/>
    </location>
</feature>
<evidence type="ECO:0000256" key="2">
    <source>
        <dbReference type="SAM" id="MobiDB-lite"/>
    </source>
</evidence>
<keyword evidence="1" id="KW-0175">Coiled coil</keyword>
<feature type="compositionally biased region" description="Polar residues" evidence="2">
    <location>
        <begin position="396"/>
        <end position="408"/>
    </location>
</feature>
<protein>
    <submittedName>
        <fullName evidence="3">Uncharacterized protein</fullName>
    </submittedName>
</protein>
<feature type="compositionally biased region" description="Low complexity" evidence="2">
    <location>
        <begin position="409"/>
        <end position="423"/>
    </location>
</feature>
<dbReference type="AlphaFoldDB" id="A0A8H6MIJ7"/>
<comment type="caution">
    <text evidence="3">The sequence shown here is derived from an EMBL/GenBank/DDBJ whole genome shotgun (WGS) entry which is preliminary data.</text>
</comment>
<dbReference type="EMBL" id="WIGN01000660">
    <property type="protein sequence ID" value="KAF6786142.1"/>
    <property type="molecule type" value="Genomic_DNA"/>
</dbReference>
<feature type="region of interest" description="Disordered" evidence="2">
    <location>
        <begin position="231"/>
        <end position="299"/>
    </location>
</feature>
<name>A0A8H6MIJ7_9PEZI</name>